<comment type="caution">
    <text evidence="2">The sequence shown here is derived from an EMBL/GenBank/DDBJ whole genome shotgun (WGS) entry which is preliminary data.</text>
</comment>
<evidence type="ECO:0000256" key="1">
    <source>
        <dbReference type="SAM" id="MobiDB-lite"/>
    </source>
</evidence>
<organism evidence="2 3">
    <name type="scientific">Glomus cerebriforme</name>
    <dbReference type="NCBI Taxonomy" id="658196"/>
    <lineage>
        <taxon>Eukaryota</taxon>
        <taxon>Fungi</taxon>
        <taxon>Fungi incertae sedis</taxon>
        <taxon>Mucoromycota</taxon>
        <taxon>Glomeromycotina</taxon>
        <taxon>Glomeromycetes</taxon>
        <taxon>Glomerales</taxon>
        <taxon>Glomeraceae</taxon>
        <taxon>Glomus</taxon>
    </lineage>
</organism>
<dbReference type="Proteomes" id="UP000265703">
    <property type="component" value="Unassembled WGS sequence"/>
</dbReference>
<gene>
    <name evidence="2" type="ORF">C1645_536058</name>
</gene>
<evidence type="ECO:0000313" key="2">
    <source>
        <dbReference type="EMBL" id="RIA81825.1"/>
    </source>
</evidence>
<accession>A0A397SBZ4</accession>
<name>A0A397SBZ4_9GLOM</name>
<feature type="compositionally biased region" description="Polar residues" evidence="1">
    <location>
        <begin position="135"/>
        <end position="152"/>
    </location>
</feature>
<evidence type="ECO:0000313" key="3">
    <source>
        <dbReference type="Proteomes" id="UP000265703"/>
    </source>
</evidence>
<sequence>MANTTSKLQFVIDMLSDFSPIKFYKKYGGYKLRKEVERDLLAQLKMVEESGSTKQACKAKQHITNFNDTICSTRCEGYWDDRDMKMAQKRTEKRKSIHDYHIEYNVYREHDAHSSRITNATEKDDVSPTKKNLNDEINNFFQSPSEQKSTNPIKRRRESGIFNANNEEDKKMKIRDFFP</sequence>
<dbReference type="EMBL" id="QKYT01000738">
    <property type="protein sequence ID" value="RIA81825.1"/>
    <property type="molecule type" value="Genomic_DNA"/>
</dbReference>
<dbReference type="OrthoDB" id="2444298at2759"/>
<reference evidence="2 3" key="1">
    <citation type="submission" date="2018-06" db="EMBL/GenBank/DDBJ databases">
        <title>Comparative genomics reveals the genomic features of Rhizophagus irregularis, R. cerebriforme, R. diaphanum and Gigaspora rosea, and their symbiotic lifestyle signature.</title>
        <authorList>
            <person name="Morin E."/>
            <person name="San Clemente H."/>
            <person name="Chen E.C.H."/>
            <person name="De La Providencia I."/>
            <person name="Hainaut M."/>
            <person name="Kuo A."/>
            <person name="Kohler A."/>
            <person name="Murat C."/>
            <person name="Tang N."/>
            <person name="Roy S."/>
            <person name="Loubradou J."/>
            <person name="Henrissat B."/>
            <person name="Grigoriev I.V."/>
            <person name="Corradi N."/>
            <person name="Roux C."/>
            <person name="Martin F.M."/>
        </authorList>
    </citation>
    <scope>NUCLEOTIDE SEQUENCE [LARGE SCALE GENOMIC DNA]</scope>
    <source>
        <strain evidence="2 3">DAOM 227022</strain>
    </source>
</reference>
<proteinExistence type="predicted"/>
<protein>
    <submittedName>
        <fullName evidence="2">Uncharacterized protein</fullName>
    </submittedName>
</protein>
<feature type="compositionally biased region" description="Basic and acidic residues" evidence="1">
    <location>
        <begin position="121"/>
        <end position="134"/>
    </location>
</feature>
<dbReference type="AlphaFoldDB" id="A0A397SBZ4"/>
<feature type="region of interest" description="Disordered" evidence="1">
    <location>
        <begin position="116"/>
        <end position="166"/>
    </location>
</feature>
<keyword evidence="3" id="KW-1185">Reference proteome</keyword>